<dbReference type="SUPFAM" id="SSF53335">
    <property type="entry name" value="S-adenosyl-L-methionine-dependent methyltransferases"/>
    <property type="match status" value="1"/>
</dbReference>
<evidence type="ECO:0000313" key="9">
    <source>
        <dbReference type="Proteomes" id="UP000436016"/>
    </source>
</evidence>
<evidence type="ECO:0000256" key="7">
    <source>
        <dbReference type="HAMAP-Rule" id="MF_00090"/>
    </source>
</evidence>
<feature type="active site" evidence="7">
    <location>
        <position position="69"/>
    </location>
</feature>
<evidence type="ECO:0000256" key="3">
    <source>
        <dbReference type="ARBA" id="ARBA00022490"/>
    </source>
</evidence>
<dbReference type="PANTHER" id="PTHR11579:SF0">
    <property type="entry name" value="PROTEIN-L-ISOASPARTATE(D-ASPARTATE) O-METHYLTRANSFERASE"/>
    <property type="match status" value="1"/>
</dbReference>
<comment type="caution">
    <text evidence="8">The sequence shown here is derived from an EMBL/GenBank/DDBJ whole genome shotgun (WGS) entry which is preliminary data.</text>
</comment>
<comment type="subcellular location">
    <subcellularLocation>
        <location evidence="1 7">Cytoplasm</location>
    </subcellularLocation>
</comment>
<evidence type="ECO:0000256" key="2">
    <source>
        <dbReference type="ARBA" id="ARBA00005369"/>
    </source>
</evidence>
<keyword evidence="9" id="KW-1185">Reference proteome</keyword>
<dbReference type="NCBIfam" id="TIGR00080">
    <property type="entry name" value="pimt"/>
    <property type="match status" value="1"/>
</dbReference>
<dbReference type="NCBIfam" id="NF001453">
    <property type="entry name" value="PRK00312.1"/>
    <property type="match status" value="1"/>
</dbReference>
<keyword evidence="4 7" id="KW-0489">Methyltransferase</keyword>
<proteinExistence type="inferred from homology"/>
<dbReference type="GO" id="GO:0004719">
    <property type="term" value="F:protein-L-isoaspartate (D-aspartate) O-methyltransferase activity"/>
    <property type="evidence" value="ECO:0007669"/>
    <property type="project" value="UniProtKB-UniRule"/>
</dbReference>
<name>A0A6B0TVP1_9RHOB</name>
<dbReference type="EC" id="2.1.1.77" evidence="7"/>
<keyword evidence="3 7" id="KW-0963">Cytoplasm</keyword>
<dbReference type="GO" id="GO:0032259">
    <property type="term" value="P:methylation"/>
    <property type="evidence" value="ECO:0007669"/>
    <property type="project" value="UniProtKB-KW"/>
</dbReference>
<dbReference type="Pfam" id="PF01135">
    <property type="entry name" value="PCMT"/>
    <property type="match status" value="1"/>
</dbReference>
<sequence length="222" mass="24247">MMADPHSDDPALDEQRMQFVFELRRCGVTDTAVLNALERTPREQFLEGLFRARAYENTPLPIACGQTISQPSVVGLMTQALDVTKRCKVLEVGTGSGYQAAILSPLARRVYSLERHKPLARSATKLLERLGLVNVTVIARDGSRGLPEQAPFDRIILTAAAEDPPANLLAQLRVGGIMVLPVGQSDTVQQLIKVVKTESGLEYKDLGDVRFVPLVEGLAEDV</sequence>
<keyword evidence="5 7" id="KW-0808">Transferase</keyword>
<evidence type="ECO:0000256" key="6">
    <source>
        <dbReference type="ARBA" id="ARBA00022691"/>
    </source>
</evidence>
<comment type="similarity">
    <text evidence="2 7">Belongs to the methyltransferase superfamily. L-isoaspartyl/D-aspartyl protein methyltransferase family.</text>
</comment>
<gene>
    <name evidence="7" type="primary">pcm</name>
    <name evidence="8" type="ORF">GSH16_09215</name>
</gene>
<dbReference type="GO" id="GO:0030091">
    <property type="term" value="P:protein repair"/>
    <property type="evidence" value="ECO:0007669"/>
    <property type="project" value="UniProtKB-UniRule"/>
</dbReference>
<evidence type="ECO:0000256" key="1">
    <source>
        <dbReference type="ARBA" id="ARBA00004496"/>
    </source>
</evidence>
<protein>
    <recommendedName>
        <fullName evidence="7">Protein-L-isoaspartate O-methyltransferase</fullName>
        <ecNumber evidence="7">2.1.1.77</ecNumber>
    </recommendedName>
    <alternativeName>
        <fullName evidence="7">L-isoaspartyl protein carboxyl methyltransferase</fullName>
    </alternativeName>
    <alternativeName>
        <fullName evidence="7">Protein L-isoaspartyl methyltransferase</fullName>
    </alternativeName>
    <alternativeName>
        <fullName evidence="7">Protein-beta-aspartate methyltransferase</fullName>
        <shortName evidence="7">PIMT</shortName>
    </alternativeName>
</protein>
<dbReference type="RefSeq" id="WP_160854269.1">
    <property type="nucleotide sequence ID" value="NZ_WUWG01000003.1"/>
</dbReference>
<accession>A0A6B0TVP1</accession>
<dbReference type="InterPro" id="IPR029063">
    <property type="entry name" value="SAM-dependent_MTases_sf"/>
</dbReference>
<evidence type="ECO:0000256" key="5">
    <source>
        <dbReference type="ARBA" id="ARBA00022679"/>
    </source>
</evidence>
<dbReference type="FunFam" id="3.40.50.150:FF:000010">
    <property type="entry name" value="Protein-L-isoaspartate O-methyltransferase"/>
    <property type="match status" value="1"/>
</dbReference>
<comment type="catalytic activity">
    <reaction evidence="7">
        <text>[protein]-L-isoaspartate + S-adenosyl-L-methionine = [protein]-L-isoaspartate alpha-methyl ester + S-adenosyl-L-homocysteine</text>
        <dbReference type="Rhea" id="RHEA:12705"/>
        <dbReference type="Rhea" id="RHEA-COMP:12143"/>
        <dbReference type="Rhea" id="RHEA-COMP:12144"/>
        <dbReference type="ChEBI" id="CHEBI:57856"/>
        <dbReference type="ChEBI" id="CHEBI:59789"/>
        <dbReference type="ChEBI" id="CHEBI:90596"/>
        <dbReference type="ChEBI" id="CHEBI:90598"/>
        <dbReference type="EC" id="2.1.1.77"/>
    </reaction>
</comment>
<keyword evidence="6 7" id="KW-0949">S-adenosyl-L-methionine</keyword>
<dbReference type="GO" id="GO:0005737">
    <property type="term" value="C:cytoplasm"/>
    <property type="evidence" value="ECO:0007669"/>
    <property type="project" value="UniProtKB-SubCell"/>
</dbReference>
<dbReference type="AlphaFoldDB" id="A0A6B0TVP1"/>
<dbReference type="InterPro" id="IPR000682">
    <property type="entry name" value="PCMT"/>
</dbReference>
<evidence type="ECO:0000256" key="4">
    <source>
        <dbReference type="ARBA" id="ARBA00022603"/>
    </source>
</evidence>
<dbReference type="Gene3D" id="3.40.50.150">
    <property type="entry name" value="Vaccinia Virus protein VP39"/>
    <property type="match status" value="1"/>
</dbReference>
<dbReference type="PANTHER" id="PTHR11579">
    <property type="entry name" value="PROTEIN-L-ISOASPARTATE O-METHYLTRANSFERASE"/>
    <property type="match status" value="1"/>
</dbReference>
<reference evidence="8 9" key="1">
    <citation type="submission" date="2019-12" db="EMBL/GenBank/DDBJ databases">
        <title>Strain KN286 was isolated from seawater, which was collected from Caroline Seamount in the tropical western Pacific.</title>
        <authorList>
            <person name="Wang Q."/>
        </authorList>
    </citation>
    <scope>NUCLEOTIDE SEQUENCE [LARGE SCALE GENOMIC DNA]</scope>
    <source>
        <strain evidence="8 9">KN286</strain>
    </source>
</reference>
<comment type="function">
    <text evidence="7">Catalyzes the methyl esterification of L-isoaspartyl residues in peptides and proteins that result from spontaneous decomposition of normal L-aspartyl and L-asparaginyl residues. It plays a role in the repair and/or degradation of damaged proteins.</text>
</comment>
<dbReference type="EMBL" id="WUWG01000003">
    <property type="protein sequence ID" value="MXU65628.1"/>
    <property type="molecule type" value="Genomic_DNA"/>
</dbReference>
<dbReference type="HAMAP" id="MF_00090">
    <property type="entry name" value="PIMT"/>
    <property type="match status" value="1"/>
</dbReference>
<dbReference type="Proteomes" id="UP000436016">
    <property type="component" value="Unassembled WGS sequence"/>
</dbReference>
<organism evidence="8 9">
    <name type="scientific">Oceanomicrobium pacificus</name>
    <dbReference type="NCBI Taxonomy" id="2692916"/>
    <lineage>
        <taxon>Bacteria</taxon>
        <taxon>Pseudomonadati</taxon>
        <taxon>Pseudomonadota</taxon>
        <taxon>Alphaproteobacteria</taxon>
        <taxon>Rhodobacterales</taxon>
        <taxon>Paracoccaceae</taxon>
        <taxon>Oceanomicrobium</taxon>
    </lineage>
</organism>
<evidence type="ECO:0000313" key="8">
    <source>
        <dbReference type="EMBL" id="MXU65628.1"/>
    </source>
</evidence>
<dbReference type="CDD" id="cd02440">
    <property type="entry name" value="AdoMet_MTases"/>
    <property type="match status" value="1"/>
</dbReference>